<evidence type="ECO:0000313" key="6">
    <source>
        <dbReference type="EMBL" id="CAA6390708.1"/>
    </source>
</evidence>
<dbReference type="Proteomes" id="UP000459586">
    <property type="component" value="Unassembled WGS sequence"/>
</dbReference>
<dbReference type="EMBL" id="CACTQT010000023">
    <property type="protein sequence ID" value="CAA4399708.1"/>
    <property type="molecule type" value="Genomic_DNA"/>
</dbReference>
<dbReference type="EMBL" id="CACTPI010000021">
    <property type="protein sequence ID" value="CAA4167432.1"/>
    <property type="molecule type" value="Genomic_DNA"/>
</dbReference>
<evidence type="ECO:0000313" key="8">
    <source>
        <dbReference type="EMBL" id="RZH95683.1"/>
    </source>
</evidence>
<dbReference type="Proteomes" id="UP000442696">
    <property type="component" value="Unassembled WGS sequence"/>
</dbReference>
<dbReference type="Proteomes" id="UP000443506">
    <property type="component" value="Unassembled WGS sequence"/>
</dbReference>
<comment type="caution">
    <text evidence="5">The sequence shown here is derived from an EMBL/GenBank/DDBJ whole genome shotgun (WGS) entry which is preliminary data.</text>
</comment>
<dbReference type="Proteomes" id="UP000293434">
    <property type="component" value="Unassembled WGS sequence"/>
</dbReference>
<dbReference type="EMBL" id="CACTOE010000031">
    <property type="protein sequence ID" value="CAA4167751.1"/>
    <property type="molecule type" value="Genomic_DNA"/>
</dbReference>
<evidence type="ECO:0000313" key="4">
    <source>
        <dbReference type="EMBL" id="CAA4706674.1"/>
    </source>
</evidence>
<dbReference type="EMBL" id="CACUNS010000024">
    <property type="protein sequence ID" value="CAA6129519.1"/>
    <property type="molecule type" value="Genomic_DNA"/>
</dbReference>
<evidence type="ECO:0000313" key="15">
    <source>
        <dbReference type="Proteomes" id="UP000459702"/>
    </source>
</evidence>
<dbReference type="RefSeq" id="WP_000404899.1">
    <property type="nucleotide sequence ID" value="NZ_AP025249.1"/>
</dbReference>
<gene>
    <name evidence="8" type="ORF">EIG94_01740</name>
    <name evidence="2" type="ORF">SAMEA1029512_02726</name>
    <name evidence="1" type="ORF">SAMEA1029528_02711</name>
    <name evidence="3" type="ORF">SAMEA2078260_02690</name>
    <name evidence="5" type="ORF">SAMEA2078588_02700</name>
    <name evidence="6" type="ORF">SAMEA2080344_02644</name>
    <name evidence="4" type="ORF">SAMEA2081063_02689</name>
    <name evidence="7" type="ORF">SAMEA4008575_02771</name>
</gene>
<dbReference type="Proteomes" id="UP000459702">
    <property type="component" value="Unassembled WGS sequence"/>
</dbReference>
<dbReference type="EMBL" id="RQTC01000017">
    <property type="protein sequence ID" value="RZH95683.1"/>
    <property type="molecule type" value="Genomic_DNA"/>
</dbReference>
<evidence type="ECO:0000313" key="7">
    <source>
        <dbReference type="EMBL" id="CAC5811286.1"/>
    </source>
</evidence>
<evidence type="ECO:0000313" key="13">
    <source>
        <dbReference type="Proteomes" id="UP000443708"/>
    </source>
</evidence>
<name>A0A2I7Y952_STAAU</name>
<dbReference type="EMBL" id="CACURZ010000022">
    <property type="protein sequence ID" value="CAA6390708.1"/>
    <property type="molecule type" value="Genomic_DNA"/>
</dbReference>
<evidence type="ECO:0000313" key="5">
    <source>
        <dbReference type="EMBL" id="CAA6129519.1"/>
    </source>
</evidence>
<evidence type="ECO:0000313" key="1">
    <source>
        <dbReference type="EMBL" id="CAA4167432.1"/>
    </source>
</evidence>
<evidence type="ECO:0000313" key="14">
    <source>
        <dbReference type="Proteomes" id="UP000459586"/>
    </source>
</evidence>
<evidence type="ECO:0000313" key="2">
    <source>
        <dbReference type="EMBL" id="CAA4167751.1"/>
    </source>
</evidence>
<protein>
    <submittedName>
        <fullName evidence="5">Phage protein</fullName>
    </submittedName>
</protein>
<proteinExistence type="predicted"/>
<reference evidence="10 11" key="2">
    <citation type="submission" date="2019-12" db="EMBL/GenBank/DDBJ databases">
        <authorList>
            <consortium name="Pathogen Informatics"/>
        </authorList>
    </citation>
    <scope>NUCLEOTIDE SEQUENCE [LARGE SCALE GENOMIC DNA]</scope>
    <source>
        <strain evidence="1 13">S040_N01_C01</strain>
        <strain evidence="2 11">S087_N01_C01</strain>
        <strain evidence="7 16">SG160</strain>
        <strain evidence="5 15">T012_N10_C04</strain>
        <strain evidence="3 10">T012_N16_C08</strain>
        <strain evidence="4 12">T065_N03_C06</strain>
        <strain evidence="6 14">T197_A02_C01</strain>
    </source>
</reference>
<dbReference type="Proteomes" id="UP000442782">
    <property type="component" value="Unassembled WGS sequence"/>
</dbReference>
<evidence type="ECO:0000313" key="11">
    <source>
        <dbReference type="Proteomes" id="UP000442782"/>
    </source>
</evidence>
<evidence type="ECO:0000313" key="12">
    <source>
        <dbReference type="Proteomes" id="UP000443506"/>
    </source>
</evidence>
<dbReference type="EMBL" id="CACTWD010000024">
    <property type="protein sequence ID" value="CAA4706674.1"/>
    <property type="molecule type" value="Genomic_DNA"/>
</dbReference>
<sequence length="65" mass="7685">MEIMDVILMHDEAKQAIHEMLEKENKYEVGSKNYMRIQSLEFAWSLLEDEKQKLKSLLSATKINN</sequence>
<reference evidence="8 9" key="1">
    <citation type="submission" date="2018-11" db="EMBL/GenBank/DDBJ databases">
        <title>Genomic profiling of Staphylococcus species from a Poultry farm system in KwaZulu-Natal, South Africa.</title>
        <authorList>
            <person name="Amoako D.G."/>
            <person name="Somboro A.M."/>
            <person name="Abia A.L.K."/>
            <person name="Bester L.A."/>
            <person name="Essack S.Y."/>
        </authorList>
    </citation>
    <scope>NUCLEOTIDE SEQUENCE [LARGE SCALE GENOMIC DNA]</scope>
    <source>
        <strain evidence="8 9">SA9</strain>
    </source>
</reference>
<evidence type="ECO:0000313" key="10">
    <source>
        <dbReference type="Proteomes" id="UP000442696"/>
    </source>
</evidence>
<evidence type="ECO:0000313" key="16">
    <source>
        <dbReference type="Proteomes" id="UP000505390"/>
    </source>
</evidence>
<dbReference type="Proteomes" id="UP000443708">
    <property type="component" value="Unassembled WGS sequence"/>
</dbReference>
<dbReference type="AlphaFoldDB" id="A0A2I7Y952"/>
<accession>A0A2I7Y952</accession>
<organism evidence="5 15">
    <name type="scientific">Staphylococcus aureus</name>
    <dbReference type="NCBI Taxonomy" id="1280"/>
    <lineage>
        <taxon>Bacteria</taxon>
        <taxon>Bacillati</taxon>
        <taxon>Bacillota</taxon>
        <taxon>Bacilli</taxon>
        <taxon>Bacillales</taxon>
        <taxon>Staphylococcaceae</taxon>
        <taxon>Staphylococcus</taxon>
    </lineage>
</organism>
<evidence type="ECO:0000313" key="3">
    <source>
        <dbReference type="EMBL" id="CAA4399708.1"/>
    </source>
</evidence>
<dbReference type="EMBL" id="CAIGXB010000017">
    <property type="protein sequence ID" value="CAC5811286.1"/>
    <property type="molecule type" value="Genomic_DNA"/>
</dbReference>
<evidence type="ECO:0000313" key="9">
    <source>
        <dbReference type="Proteomes" id="UP000293434"/>
    </source>
</evidence>
<dbReference type="Proteomes" id="UP000505390">
    <property type="component" value="Unassembled WGS sequence"/>
</dbReference>